<dbReference type="SUPFAM" id="SSF53756">
    <property type="entry name" value="UDP-Glycosyltransferase/glycogen phosphorylase"/>
    <property type="match status" value="1"/>
</dbReference>
<dbReference type="OrthoDB" id="614844at2759"/>
<feature type="compositionally biased region" description="Basic and acidic residues" evidence="12">
    <location>
        <begin position="602"/>
        <end position="626"/>
    </location>
</feature>
<gene>
    <name evidence="14" type="ORF">B0A49_00487</name>
</gene>
<keyword evidence="5" id="KW-0328">Glycosyltransferase</keyword>
<comment type="pathway">
    <text evidence="2">Protein modification; protein glycosylation.</text>
</comment>
<accession>A0A4U0XWN5</accession>
<evidence type="ECO:0000256" key="6">
    <source>
        <dbReference type="ARBA" id="ARBA00022679"/>
    </source>
</evidence>
<comment type="caution">
    <text evidence="14">The sequence shown here is derived from an EMBL/GenBank/DDBJ whole genome shotgun (WGS) entry which is preliminary data.</text>
</comment>
<dbReference type="Proteomes" id="UP000308768">
    <property type="component" value="Unassembled WGS sequence"/>
</dbReference>
<dbReference type="PANTHER" id="PTHR13036">
    <property type="entry name" value="BETA1,4 MANNOSYLTRANSFERASE"/>
    <property type="match status" value="1"/>
</dbReference>
<evidence type="ECO:0000256" key="10">
    <source>
        <dbReference type="ARBA" id="ARBA00023136"/>
    </source>
</evidence>
<comment type="function">
    <text evidence="11">Participates in the formation of the lipid-linked precursor oligosaccharide for N-glycosylation. Involved in assembling the dolichol-pyrophosphate-GlcNAc(2)-Man(5) intermediate on the cytoplasmic surface of the ER.</text>
</comment>
<proteinExistence type="predicted"/>
<comment type="subcellular location">
    <subcellularLocation>
        <location evidence="1">Endoplasmic reticulum membrane</location>
        <topology evidence="1">Single-pass membrane protein</topology>
    </subcellularLocation>
</comment>
<feature type="signal peptide" evidence="13">
    <location>
        <begin position="1"/>
        <end position="17"/>
    </location>
</feature>
<sequence>MAYSTLLLLWQLSLAFAVSVTICFLAFLFTLPSAYNPYHPDLIDEDDFTAEDKKKTESGYGYFSKHRTTNQTLKTETSVQVVVLGDIGRSPRMQYHALSIAQHGGRVYLVGYQESDVHPGVLANRLISIVPIRPLPTWLGTSSKPLFPIIAPLKALWQAWALYQALGYRTRPTKWMLVQNPPAIPTLLVAHFICFFRNTSLIIDWHNFGSSLLALRLSPTHPLVRLSFHYESFFAKGATAHFAVTAAMARVLKKDYNAQAVTLHDRPSADFQPLTAERRKQFLRHLPETKEYAQDLETGAWKLIVSSTSWTADEDFSLLLDALVSYSSTCNSNPSKRLPKILAIITGKGPLKEHYLFRIRALNQEKKLMNVVILTAWLSTADYASLLGSADLGISLHTSSSGVDLPMKVVDMFGTGLPVLGWSKFEAWPELVKEGVNGQGFGSAEELKDLLIELFGGDRDRLAKLRNGAMEECERRWDDEWLPIMHFTKSLLLALAAAGAALALPAPRDASPAQVQTLVDATIAAMGASPSQVNQDELRAEIAPSALKLTSATSYHVEALVVAKTQPGVEPGTTAFDDLLEIADQRAAPSKRDVESVEDAWEAQREHEAKAAKHVEARAPRDHHGDDDEAAPGILGFMTKGQAKHLMEQQKKKVGA</sequence>
<dbReference type="AlphaFoldDB" id="A0A4U0XWN5"/>
<evidence type="ECO:0000256" key="4">
    <source>
        <dbReference type="ARBA" id="ARBA00015841"/>
    </source>
</evidence>
<evidence type="ECO:0000256" key="11">
    <source>
        <dbReference type="ARBA" id="ARBA00024899"/>
    </source>
</evidence>
<name>A0A4U0XWN5_9PEZI</name>
<dbReference type="GO" id="GO:0005789">
    <property type="term" value="C:endoplasmic reticulum membrane"/>
    <property type="evidence" value="ECO:0007669"/>
    <property type="project" value="UniProtKB-SubCell"/>
</dbReference>
<evidence type="ECO:0000256" key="7">
    <source>
        <dbReference type="ARBA" id="ARBA00022692"/>
    </source>
</evidence>
<feature type="chain" id="PRO_5020747321" description="Chitobiosyldiphosphodolichol beta-mannosyltransferase" evidence="13">
    <location>
        <begin position="18"/>
        <end position="656"/>
    </location>
</feature>
<evidence type="ECO:0000256" key="1">
    <source>
        <dbReference type="ARBA" id="ARBA00004389"/>
    </source>
</evidence>
<evidence type="ECO:0000256" key="8">
    <source>
        <dbReference type="ARBA" id="ARBA00022824"/>
    </source>
</evidence>
<keyword evidence="9" id="KW-1133">Transmembrane helix</keyword>
<organism evidence="14 15">
    <name type="scientific">Cryomyces minteri</name>
    <dbReference type="NCBI Taxonomy" id="331657"/>
    <lineage>
        <taxon>Eukaryota</taxon>
        <taxon>Fungi</taxon>
        <taxon>Dikarya</taxon>
        <taxon>Ascomycota</taxon>
        <taxon>Pezizomycotina</taxon>
        <taxon>Dothideomycetes</taxon>
        <taxon>Dothideomycetes incertae sedis</taxon>
        <taxon>Cryomyces</taxon>
    </lineage>
</organism>
<protein>
    <recommendedName>
        <fullName evidence="4">Chitobiosyldiphosphodolichol beta-mannosyltransferase</fullName>
        <ecNumber evidence="3">2.4.1.142</ecNumber>
    </recommendedName>
</protein>
<evidence type="ECO:0000256" key="13">
    <source>
        <dbReference type="SAM" id="SignalP"/>
    </source>
</evidence>
<dbReference type="STRING" id="331657.A0A4U0XWN5"/>
<dbReference type="EC" id="2.4.1.142" evidence="3"/>
<keyword evidence="15" id="KW-1185">Reference proteome</keyword>
<evidence type="ECO:0000256" key="12">
    <source>
        <dbReference type="SAM" id="MobiDB-lite"/>
    </source>
</evidence>
<dbReference type="Gene3D" id="3.40.50.2000">
    <property type="entry name" value="Glycogen Phosphorylase B"/>
    <property type="match status" value="1"/>
</dbReference>
<dbReference type="PANTHER" id="PTHR13036:SF0">
    <property type="entry name" value="CHITOBIOSYLDIPHOSPHODOLICHOL BETA-MANNOSYLTRANSFERASE"/>
    <property type="match status" value="1"/>
</dbReference>
<evidence type="ECO:0000256" key="9">
    <source>
        <dbReference type="ARBA" id="ARBA00022989"/>
    </source>
</evidence>
<keyword evidence="6" id="KW-0808">Transferase</keyword>
<evidence type="ECO:0000256" key="2">
    <source>
        <dbReference type="ARBA" id="ARBA00004922"/>
    </source>
</evidence>
<keyword evidence="7" id="KW-0812">Transmembrane</keyword>
<dbReference type="InterPro" id="IPR026051">
    <property type="entry name" value="ALG1-like"/>
</dbReference>
<evidence type="ECO:0000256" key="5">
    <source>
        <dbReference type="ARBA" id="ARBA00022676"/>
    </source>
</evidence>
<reference evidence="14 15" key="1">
    <citation type="submission" date="2017-03" db="EMBL/GenBank/DDBJ databases">
        <title>Genomes of endolithic fungi from Antarctica.</title>
        <authorList>
            <person name="Coleine C."/>
            <person name="Masonjones S."/>
            <person name="Stajich J.E."/>
        </authorList>
    </citation>
    <scope>NUCLEOTIDE SEQUENCE [LARGE SCALE GENOMIC DNA]</scope>
    <source>
        <strain evidence="14 15">CCFEE 5187</strain>
    </source>
</reference>
<feature type="compositionally biased region" description="Basic and acidic residues" evidence="12">
    <location>
        <begin position="645"/>
        <end position="656"/>
    </location>
</feature>
<keyword evidence="13" id="KW-0732">Signal</keyword>
<evidence type="ECO:0000313" key="15">
    <source>
        <dbReference type="Proteomes" id="UP000308768"/>
    </source>
</evidence>
<dbReference type="GO" id="GO:0004578">
    <property type="term" value="F:chitobiosyldiphosphodolichol beta-mannosyltransferase activity"/>
    <property type="evidence" value="ECO:0007669"/>
    <property type="project" value="UniProtKB-EC"/>
</dbReference>
<keyword evidence="8" id="KW-0256">Endoplasmic reticulum</keyword>
<keyword evidence="10" id="KW-0472">Membrane</keyword>
<evidence type="ECO:0000256" key="3">
    <source>
        <dbReference type="ARBA" id="ARBA00012611"/>
    </source>
</evidence>
<evidence type="ECO:0000313" key="14">
    <source>
        <dbReference type="EMBL" id="TKA81217.1"/>
    </source>
</evidence>
<dbReference type="EMBL" id="NAJN01000030">
    <property type="protein sequence ID" value="TKA81217.1"/>
    <property type="molecule type" value="Genomic_DNA"/>
</dbReference>
<feature type="region of interest" description="Disordered" evidence="12">
    <location>
        <begin position="587"/>
        <end position="656"/>
    </location>
</feature>
<dbReference type="FunFam" id="3.40.50.2000:FF:000162">
    <property type="entry name" value="Beta-1,4-mannosyltransferase (Alg1), putative"/>
    <property type="match status" value="1"/>
</dbReference>